<reference evidence="4" key="1">
    <citation type="submission" date="2015-07" db="EMBL/GenBank/DDBJ databases">
        <authorList>
            <person name="Rodrigo-Torres Lidia"/>
            <person name="Arahal R.David."/>
        </authorList>
    </citation>
    <scope>NUCLEOTIDE SEQUENCE [LARGE SCALE GENOMIC DNA]</scope>
    <source>
        <strain evidence="4">CECT 5096</strain>
    </source>
</reference>
<evidence type="ECO:0000313" key="4">
    <source>
        <dbReference type="Proteomes" id="UP000049983"/>
    </source>
</evidence>
<name>A0A0M6ZF84_9HYPH</name>
<dbReference type="InterPro" id="IPR029065">
    <property type="entry name" value="Enolase_C-like"/>
</dbReference>
<dbReference type="Proteomes" id="UP000049983">
    <property type="component" value="Unassembled WGS sequence"/>
</dbReference>
<feature type="domain" description="Mandelate racemase/muconate lactonizing enzyme C-terminal" evidence="2">
    <location>
        <begin position="151"/>
        <end position="260"/>
    </location>
</feature>
<dbReference type="InterPro" id="IPR013341">
    <property type="entry name" value="Mandelate_racemase_N_dom"/>
</dbReference>
<evidence type="ECO:0000259" key="2">
    <source>
        <dbReference type="SMART" id="SM00922"/>
    </source>
</evidence>
<dbReference type="PANTHER" id="PTHR48080">
    <property type="entry name" value="D-GALACTONATE DEHYDRATASE-RELATED"/>
    <property type="match status" value="1"/>
</dbReference>
<dbReference type="RefSeq" id="WP_055111386.1">
    <property type="nucleotide sequence ID" value="NZ_CXWA01000006.1"/>
</dbReference>
<dbReference type="STRING" id="311410.LA5095_00350"/>
<protein>
    <submittedName>
        <fullName evidence="3">D-galactonate dehydratase</fullName>
        <ecNumber evidence="3">4.2.1.6</ecNumber>
    </submittedName>
</protein>
<dbReference type="Pfam" id="PF13378">
    <property type="entry name" value="MR_MLE_C"/>
    <property type="match status" value="1"/>
</dbReference>
<dbReference type="SUPFAM" id="SSF54826">
    <property type="entry name" value="Enolase N-terminal domain-like"/>
    <property type="match status" value="1"/>
</dbReference>
<dbReference type="CDD" id="cd03316">
    <property type="entry name" value="MR_like"/>
    <property type="match status" value="1"/>
</dbReference>
<dbReference type="EMBL" id="CXWC01000011">
    <property type="protein sequence ID" value="CTQ73013.1"/>
    <property type="molecule type" value="Genomic_DNA"/>
</dbReference>
<accession>A0A0M6ZF84</accession>
<keyword evidence="4" id="KW-1185">Reference proteome</keyword>
<dbReference type="GO" id="GO:0008869">
    <property type="term" value="F:galactonate dehydratase activity"/>
    <property type="evidence" value="ECO:0007669"/>
    <property type="project" value="UniProtKB-EC"/>
</dbReference>
<dbReference type="Gene3D" id="3.30.390.10">
    <property type="entry name" value="Enolase-like, N-terminal domain"/>
    <property type="match status" value="1"/>
</dbReference>
<dbReference type="Gene3D" id="3.20.20.120">
    <property type="entry name" value="Enolase-like C-terminal domain"/>
    <property type="match status" value="1"/>
</dbReference>
<dbReference type="SMART" id="SM00922">
    <property type="entry name" value="MR_MLE"/>
    <property type="match status" value="1"/>
</dbReference>
<dbReference type="Pfam" id="PF02746">
    <property type="entry name" value="MR_MLE_N"/>
    <property type="match status" value="1"/>
</dbReference>
<dbReference type="InterPro" id="IPR029017">
    <property type="entry name" value="Enolase-like_N"/>
</dbReference>
<evidence type="ECO:0000256" key="1">
    <source>
        <dbReference type="ARBA" id="ARBA00023239"/>
    </source>
</evidence>
<proteinExistence type="predicted"/>
<dbReference type="SUPFAM" id="SSF51604">
    <property type="entry name" value="Enolase C-terminal domain-like"/>
    <property type="match status" value="1"/>
</dbReference>
<dbReference type="GeneID" id="97670831"/>
<dbReference type="InterPro" id="IPR034593">
    <property type="entry name" value="DgoD-like"/>
</dbReference>
<dbReference type="EC" id="4.2.1.6" evidence="3"/>
<dbReference type="InterPro" id="IPR036849">
    <property type="entry name" value="Enolase-like_C_sf"/>
</dbReference>
<dbReference type="PANTHER" id="PTHR48080:SF2">
    <property type="entry name" value="D-GALACTONATE DEHYDRATASE"/>
    <property type="match status" value="1"/>
</dbReference>
<evidence type="ECO:0000313" key="3">
    <source>
        <dbReference type="EMBL" id="CTQ73013.1"/>
    </source>
</evidence>
<organism evidence="3 4">
    <name type="scientific">Roseibium album</name>
    <dbReference type="NCBI Taxonomy" id="311410"/>
    <lineage>
        <taxon>Bacteria</taxon>
        <taxon>Pseudomonadati</taxon>
        <taxon>Pseudomonadota</taxon>
        <taxon>Alphaproteobacteria</taxon>
        <taxon>Hyphomicrobiales</taxon>
        <taxon>Stappiaceae</taxon>
        <taxon>Roseibium</taxon>
    </lineage>
</organism>
<dbReference type="AlphaFoldDB" id="A0A0M6ZF84"/>
<sequence length="403" mass="44790">MKLDQIETFVVGNPPPRHGGRYFIFVKLVTRCGTVGYGEIYNATFGPHLVAEMARDVFQRQFEGEDPHHIERLWHKTYGAGYTQRPDVSVMGVLSGLEMACWDIIGKAAGKPVYELLGGRVHERLRSYTYLYPNDGDVYPDPDTPNVYNDPDIAAAAAIKAVEQGFTAVKFDPAGPYTIYDGHQPSLRDLDRSEGFCRTIREAVGDRADLLFGTHGQFTVSGAKRMARRLEAYDLLWFEEPIPPEKPEDMAEVARYTSIPVATGERLCTKYEFSRVLDTRAASILQMNLGRVGGLLEAKKIAAMAECHSAQVAPHLYCGPLVALANIQLATCSPNFLVLESIRTFDGIYSDLLTTPIRWENGYVLPSCEPGLGHDLDEDVARAHPYEGNELHLGLQEDPARPL</sequence>
<dbReference type="InterPro" id="IPR013342">
    <property type="entry name" value="Mandelate_racemase_C"/>
</dbReference>
<keyword evidence="1 3" id="KW-0456">Lyase</keyword>
<dbReference type="OrthoDB" id="9802699at2"/>
<gene>
    <name evidence="3" type="primary">dgoD_3</name>
    <name evidence="3" type="ORF">LA5096_03490</name>
</gene>